<keyword evidence="3 6" id="KW-0285">Flavoprotein</keyword>
<dbReference type="OrthoDB" id="269227at2759"/>
<dbReference type="Pfam" id="PF00732">
    <property type="entry name" value="GMC_oxred_N"/>
    <property type="match status" value="1"/>
</dbReference>
<gene>
    <name evidence="9" type="ORF">ILUMI_08394</name>
</gene>
<organism evidence="9 10">
    <name type="scientific">Ignelater luminosus</name>
    <name type="common">Cucubano</name>
    <name type="synonym">Pyrophorus luminosus</name>
    <dbReference type="NCBI Taxonomy" id="2038154"/>
    <lineage>
        <taxon>Eukaryota</taxon>
        <taxon>Metazoa</taxon>
        <taxon>Ecdysozoa</taxon>
        <taxon>Arthropoda</taxon>
        <taxon>Hexapoda</taxon>
        <taxon>Insecta</taxon>
        <taxon>Pterygota</taxon>
        <taxon>Neoptera</taxon>
        <taxon>Endopterygota</taxon>
        <taxon>Coleoptera</taxon>
        <taxon>Polyphaga</taxon>
        <taxon>Elateriformia</taxon>
        <taxon>Elateroidea</taxon>
        <taxon>Elateridae</taxon>
        <taxon>Agrypninae</taxon>
        <taxon>Pyrophorini</taxon>
        <taxon>Ignelater</taxon>
    </lineage>
</organism>
<evidence type="ECO:0000256" key="1">
    <source>
        <dbReference type="ARBA" id="ARBA00001974"/>
    </source>
</evidence>
<name>A0A8K0D6Z3_IGNLU</name>
<comment type="cofactor">
    <cofactor evidence="1 5">
        <name>FAD</name>
        <dbReference type="ChEBI" id="CHEBI:57692"/>
    </cofactor>
</comment>
<dbReference type="PIRSF" id="PIRSF000137">
    <property type="entry name" value="Alcohol_oxidase"/>
    <property type="match status" value="1"/>
</dbReference>
<dbReference type="SUPFAM" id="SSF51905">
    <property type="entry name" value="FAD/NAD(P)-binding domain"/>
    <property type="match status" value="1"/>
</dbReference>
<keyword evidence="10" id="KW-1185">Reference proteome</keyword>
<evidence type="ECO:0000256" key="3">
    <source>
        <dbReference type="ARBA" id="ARBA00022630"/>
    </source>
</evidence>
<evidence type="ECO:0000256" key="4">
    <source>
        <dbReference type="ARBA" id="ARBA00022827"/>
    </source>
</evidence>
<evidence type="ECO:0000256" key="5">
    <source>
        <dbReference type="PIRSR" id="PIRSR000137-2"/>
    </source>
</evidence>
<dbReference type="Proteomes" id="UP000801492">
    <property type="component" value="Unassembled WGS sequence"/>
</dbReference>
<dbReference type="PROSITE" id="PS00624">
    <property type="entry name" value="GMC_OXRED_2"/>
    <property type="match status" value="1"/>
</dbReference>
<dbReference type="PROSITE" id="PS00623">
    <property type="entry name" value="GMC_OXRED_1"/>
    <property type="match status" value="1"/>
</dbReference>
<sequence length="616" mass="69454">MECLTNSCPATLTPPASHLFFTLINALMASQCALGPENRYPPDYSKSLNDGDEFDFIVIGAGSAGSIVANRLSQVEKWKVLLLEAGDYPSALSEIPAMVFSVQDTPEDWQYKMEPSKTCCLSLKGNICVCPRGKAVGGSSILNAMIYVRGNPNDFNTWAAAGNEDWDYKTVVKHFKKFENCQDPNDNHYGKNGELEITRYKSQQPIRDILVDAYKELGYYQEYQEENSLGFMDSYMTISNGMRSSAGKSFIGKIKDRKNLYVVVNAQVGKLLINKTQNIVYGVEVKVNGRILKINARNEVILSAGSINSPQILMNSGIGPKEHLEDLGIELVQNLSVGENLQNHFSFPFFINIDKSVVNPKSDSETIDELYNFFMHRKGPLSEIDITNFMGFINVKNDSMYPNLQLFHTVHYPDDQYLLPVISKSFNIPEEILTVFQEHNKHNSNMLLLPSITKPKSVGRVRLNSADSFDKPLIYPNYLSDEKNEDLELLLEGIKMFQRLVKTETLKKYKAEIVEYTLPNCQKFSFGTDDFWKCAIRNIGTNFYHEVGSCKMGPREDLTAVVDSKLRVHGIKGLRVIDGSVMPTITSANTNPPIIMIGERGAEFIKKEWLSEYEEL</sequence>
<comment type="caution">
    <text evidence="9">The sequence shown here is derived from an EMBL/GenBank/DDBJ whole genome shotgun (WGS) entry which is preliminary data.</text>
</comment>
<reference evidence="9" key="1">
    <citation type="submission" date="2019-08" db="EMBL/GenBank/DDBJ databases">
        <title>The genome of the North American firefly Photinus pyralis.</title>
        <authorList>
            <consortium name="Photinus pyralis genome working group"/>
            <person name="Fallon T.R."/>
            <person name="Sander Lower S.E."/>
            <person name="Weng J.-K."/>
        </authorList>
    </citation>
    <scope>NUCLEOTIDE SEQUENCE</scope>
    <source>
        <strain evidence="9">TRF0915ILg1</strain>
        <tissue evidence="9">Whole body</tissue>
    </source>
</reference>
<dbReference type="InterPro" id="IPR007867">
    <property type="entry name" value="GMC_OxRtase_C"/>
</dbReference>
<evidence type="ECO:0000259" key="7">
    <source>
        <dbReference type="PROSITE" id="PS00623"/>
    </source>
</evidence>
<evidence type="ECO:0000256" key="6">
    <source>
        <dbReference type="RuleBase" id="RU003968"/>
    </source>
</evidence>
<dbReference type="Gene3D" id="3.50.50.60">
    <property type="entry name" value="FAD/NAD(P)-binding domain"/>
    <property type="match status" value="1"/>
</dbReference>
<evidence type="ECO:0000313" key="9">
    <source>
        <dbReference type="EMBL" id="KAF2897783.1"/>
    </source>
</evidence>
<accession>A0A8K0D6Z3</accession>
<dbReference type="InterPro" id="IPR036188">
    <property type="entry name" value="FAD/NAD-bd_sf"/>
</dbReference>
<comment type="similarity">
    <text evidence="2 6">Belongs to the GMC oxidoreductase family.</text>
</comment>
<protein>
    <recommendedName>
        <fullName evidence="7 8">Glucose-methanol-choline oxidoreductase N-terminal domain-containing protein</fullName>
    </recommendedName>
</protein>
<dbReference type="InterPro" id="IPR012132">
    <property type="entry name" value="GMC_OxRdtase"/>
</dbReference>
<feature type="binding site" evidence="5">
    <location>
        <position position="579"/>
    </location>
    <ligand>
        <name>FAD</name>
        <dbReference type="ChEBI" id="CHEBI:57692"/>
    </ligand>
</feature>
<evidence type="ECO:0000259" key="8">
    <source>
        <dbReference type="PROSITE" id="PS00624"/>
    </source>
</evidence>
<dbReference type="GO" id="GO:0016614">
    <property type="term" value="F:oxidoreductase activity, acting on CH-OH group of donors"/>
    <property type="evidence" value="ECO:0007669"/>
    <property type="project" value="InterPro"/>
</dbReference>
<proteinExistence type="inferred from homology"/>
<evidence type="ECO:0000313" key="10">
    <source>
        <dbReference type="Proteomes" id="UP000801492"/>
    </source>
</evidence>
<feature type="binding site" evidence="5">
    <location>
        <position position="268"/>
    </location>
    <ligand>
        <name>FAD</name>
        <dbReference type="ChEBI" id="CHEBI:57692"/>
    </ligand>
</feature>
<feature type="domain" description="Glucose-methanol-choline oxidoreductase N-terminal" evidence="7">
    <location>
        <begin position="133"/>
        <end position="156"/>
    </location>
</feature>
<keyword evidence="4 5" id="KW-0274">FAD</keyword>
<dbReference type="PANTHER" id="PTHR11552">
    <property type="entry name" value="GLUCOSE-METHANOL-CHOLINE GMC OXIDOREDUCTASE"/>
    <property type="match status" value="1"/>
</dbReference>
<evidence type="ECO:0000256" key="2">
    <source>
        <dbReference type="ARBA" id="ARBA00010790"/>
    </source>
</evidence>
<dbReference type="Pfam" id="PF05199">
    <property type="entry name" value="GMC_oxred_C"/>
    <property type="match status" value="1"/>
</dbReference>
<dbReference type="EMBL" id="VTPC01003926">
    <property type="protein sequence ID" value="KAF2897783.1"/>
    <property type="molecule type" value="Genomic_DNA"/>
</dbReference>
<dbReference type="AlphaFoldDB" id="A0A8K0D6Z3"/>
<dbReference type="Gene3D" id="3.30.560.10">
    <property type="entry name" value="Glucose Oxidase, domain 3"/>
    <property type="match status" value="1"/>
</dbReference>
<feature type="domain" description="Glucose-methanol-choline oxidoreductase N-terminal" evidence="8">
    <location>
        <begin position="305"/>
        <end position="319"/>
    </location>
</feature>
<dbReference type="InterPro" id="IPR000172">
    <property type="entry name" value="GMC_OxRdtase_N"/>
</dbReference>
<dbReference type="GO" id="GO:0050660">
    <property type="term" value="F:flavin adenine dinucleotide binding"/>
    <property type="evidence" value="ECO:0007669"/>
    <property type="project" value="InterPro"/>
</dbReference>
<dbReference type="PANTHER" id="PTHR11552:SF147">
    <property type="entry name" value="CHOLINE DEHYDROGENASE, MITOCHONDRIAL"/>
    <property type="match status" value="1"/>
</dbReference>
<dbReference type="SUPFAM" id="SSF54373">
    <property type="entry name" value="FAD-linked reductases, C-terminal domain"/>
    <property type="match status" value="1"/>
</dbReference>